<dbReference type="Proteomes" id="UP000559117">
    <property type="component" value="Unassembled WGS sequence"/>
</dbReference>
<organism evidence="1 2">
    <name type="scientific">Pectinatus brassicae</name>
    <dbReference type="NCBI Taxonomy" id="862415"/>
    <lineage>
        <taxon>Bacteria</taxon>
        <taxon>Bacillati</taxon>
        <taxon>Bacillota</taxon>
        <taxon>Negativicutes</taxon>
        <taxon>Selenomonadales</taxon>
        <taxon>Selenomonadaceae</taxon>
        <taxon>Pectinatus</taxon>
    </lineage>
</organism>
<evidence type="ECO:0000313" key="2">
    <source>
        <dbReference type="Proteomes" id="UP000559117"/>
    </source>
</evidence>
<dbReference type="AlphaFoldDB" id="A0A840UDW2"/>
<evidence type="ECO:0000313" key="1">
    <source>
        <dbReference type="EMBL" id="MBB5335209.1"/>
    </source>
</evidence>
<dbReference type="EMBL" id="JACHFH010000002">
    <property type="protein sequence ID" value="MBB5335209.1"/>
    <property type="molecule type" value="Genomic_DNA"/>
</dbReference>
<comment type="caution">
    <text evidence="1">The sequence shown here is derived from an EMBL/GenBank/DDBJ whole genome shotgun (WGS) entry which is preliminary data.</text>
</comment>
<proteinExistence type="predicted"/>
<accession>A0A840UDW2</accession>
<protein>
    <submittedName>
        <fullName evidence="1">Uncharacterized protein</fullName>
    </submittedName>
</protein>
<dbReference type="RefSeq" id="WP_183859025.1">
    <property type="nucleotide sequence ID" value="NZ_JACHFH010000002.1"/>
</dbReference>
<keyword evidence="2" id="KW-1185">Reference proteome</keyword>
<gene>
    <name evidence="1" type="ORF">HNR32_000323</name>
</gene>
<name>A0A840UDW2_9FIRM</name>
<sequence length="138" mass="16200">MKIPIRWQLVLLIGLFIFGTLFSSIITIQHFISVDYKEKLQNNNAIMSESIARNISQYIYSAVIINDMTADKYSQIKDYPYSQKKQELININQQYPWLENVAFIDLHGVQIIRTNGIEGDRSYQDWFKKISSTPRTIF</sequence>
<reference evidence="1 2" key="1">
    <citation type="submission" date="2020-08" db="EMBL/GenBank/DDBJ databases">
        <title>Genomic Encyclopedia of Type Strains, Phase IV (KMG-IV): sequencing the most valuable type-strain genomes for metagenomic binning, comparative biology and taxonomic classification.</title>
        <authorList>
            <person name="Goeker M."/>
        </authorList>
    </citation>
    <scope>NUCLEOTIDE SEQUENCE [LARGE SCALE GENOMIC DNA]</scope>
    <source>
        <strain evidence="1 2">DSM 24661</strain>
    </source>
</reference>